<evidence type="ECO:0000256" key="9">
    <source>
        <dbReference type="ARBA" id="ARBA00023204"/>
    </source>
</evidence>
<dbReference type="InterPro" id="IPR010624">
    <property type="entry name" value="KaiC_dom"/>
</dbReference>
<dbReference type="GO" id="GO:0005524">
    <property type="term" value="F:ATP binding"/>
    <property type="evidence" value="ECO:0007669"/>
    <property type="project" value="InterPro"/>
</dbReference>
<dbReference type="Proteomes" id="UP000231501">
    <property type="component" value="Unassembled WGS sequence"/>
</dbReference>
<evidence type="ECO:0000256" key="10">
    <source>
        <dbReference type="ARBA" id="ARBA00025580"/>
    </source>
</evidence>
<dbReference type="GO" id="GO:0004674">
    <property type="term" value="F:protein serine/threonine kinase activity"/>
    <property type="evidence" value="ECO:0007669"/>
    <property type="project" value="UniProtKB-EC"/>
</dbReference>
<dbReference type="InterPro" id="IPR027417">
    <property type="entry name" value="P-loop_NTPase"/>
</dbReference>
<keyword evidence="14" id="KW-1185">Reference proteome</keyword>
<dbReference type="EMBL" id="PEOG01000001">
    <property type="protein sequence ID" value="PIM55255.1"/>
    <property type="molecule type" value="Genomic_DNA"/>
</dbReference>
<dbReference type="GO" id="GO:0140664">
    <property type="term" value="F:ATP-dependent DNA damage sensor activity"/>
    <property type="evidence" value="ECO:0007669"/>
    <property type="project" value="InterPro"/>
</dbReference>
<keyword evidence="8" id="KW-0238">DNA-binding</keyword>
<dbReference type="PROSITE" id="PS50162">
    <property type="entry name" value="RECA_2"/>
    <property type="match status" value="1"/>
</dbReference>
<protein>
    <recommendedName>
        <fullName evidence="1">non-specific serine/threonine protein kinase</fullName>
        <ecNumber evidence="1">2.7.11.1</ecNumber>
    </recommendedName>
</protein>
<accession>A0A2G9CFW8</accession>
<proteinExistence type="predicted"/>
<keyword evidence="2" id="KW-0597">Phosphoprotein</keyword>
<evidence type="ECO:0000256" key="1">
    <source>
        <dbReference type="ARBA" id="ARBA00012513"/>
    </source>
</evidence>
<feature type="domain" description="RecA family profile 1" evidence="11">
    <location>
        <begin position="255"/>
        <end position="305"/>
    </location>
</feature>
<keyword evidence="5" id="KW-0227">DNA damage</keyword>
<evidence type="ECO:0000256" key="7">
    <source>
        <dbReference type="ARBA" id="ARBA00022801"/>
    </source>
</evidence>
<comment type="caution">
    <text evidence="13">The sequence shown here is derived from an EMBL/GenBank/DDBJ whole genome shotgun (WGS) entry which is preliminary data.</text>
</comment>
<dbReference type="SUPFAM" id="SSF52540">
    <property type="entry name" value="P-loop containing nucleoside triphosphate hydrolases"/>
    <property type="match status" value="2"/>
</dbReference>
<dbReference type="GO" id="GO:0006281">
    <property type="term" value="P:DNA repair"/>
    <property type="evidence" value="ECO:0007669"/>
    <property type="project" value="UniProtKB-KW"/>
</dbReference>
<dbReference type="PANTHER" id="PTHR42926:SF1">
    <property type="entry name" value="CIRCADIAN CLOCK OSCILLATOR PROTEIN KAIC 1"/>
    <property type="match status" value="1"/>
</dbReference>
<dbReference type="GO" id="GO:0016787">
    <property type="term" value="F:hydrolase activity"/>
    <property type="evidence" value="ECO:0007669"/>
    <property type="project" value="UniProtKB-KW"/>
</dbReference>
<evidence type="ECO:0000256" key="4">
    <source>
        <dbReference type="ARBA" id="ARBA00022737"/>
    </source>
</evidence>
<gene>
    <name evidence="13" type="ORF">CS062_00015</name>
</gene>
<reference evidence="13 14" key="1">
    <citation type="submission" date="2017-11" db="EMBL/GenBank/DDBJ databases">
        <title>Draft genome sequence of Mitsuaria sp. HWN-4.</title>
        <authorList>
            <person name="Gundlapally S.R."/>
        </authorList>
    </citation>
    <scope>NUCLEOTIDE SEQUENCE [LARGE SCALE GENOMIC DNA]</scope>
    <source>
        <strain evidence="13 14">HWN-4</strain>
    </source>
</reference>
<dbReference type="InterPro" id="IPR014774">
    <property type="entry name" value="KaiC-like_dom"/>
</dbReference>
<sequence length="505" mass="54320">MQGSTNASSRDEPPLPLLATGVAGLDDVLGGGLAPNRLYLLEGTPGAGKTTIALQFLRSGVAHGESVLYVTLSESLGELGGVARSHGWDLTGIQVRELLPSEEALDPDEQSTVFHPSELELGQTTLKVLADVDTLKPTRVVFDSLSELRLLAGTSLRYRRQILALKQFFAGRQCTVLLLDDMTASEHDLQVQSIAHAVLRLEQTNSDYGATRRRLIVTKYRGQSYRDGFHDYKIVRGGLQVFPRLVAAEHNPSLQQVKVSSGLPALDQLLGGGIERGTSTLIVGAPGTGKSSLAAQFAVAAARRGEHAALFVFDESIATLRTRCRGLGMELGPHLDSGMLTVRQIDPAELSPGEFVHELREAVTARGASVIVIDSLNGYLNAMPDERFLIVQLHELLTYLGQAGVVTLLVGAHQALIGAQMQAPVDASYLADVVVLLRYYELNGEVQQAISVVKKRGGAHERTIRSFTLSETGVHIGEPLSNFRGVLTGVPIPLDENSAPERAPR</sequence>
<dbReference type="PANTHER" id="PTHR42926">
    <property type="match status" value="1"/>
</dbReference>
<dbReference type="EC" id="2.7.11.1" evidence="1"/>
<keyword evidence="7" id="KW-0378">Hydrolase</keyword>
<evidence type="ECO:0000259" key="12">
    <source>
        <dbReference type="PROSITE" id="PS51146"/>
    </source>
</evidence>
<dbReference type="InterPro" id="IPR051347">
    <property type="entry name" value="Circadian_clock_KaiC-rel"/>
</dbReference>
<evidence type="ECO:0000313" key="13">
    <source>
        <dbReference type="EMBL" id="PIM55255.1"/>
    </source>
</evidence>
<comment type="function">
    <text evidence="10">Can catalyze the hydrolysis of ATP in the presence of single-stranded DNA, the ATP-dependent uptake of single-stranded DNA by duplex DNA, and the ATP-dependent hybridization of homologous single-stranded DNAs. It interacts with LexA causing its activation and leading to its autocatalytic cleavage.</text>
</comment>
<evidence type="ECO:0000256" key="6">
    <source>
        <dbReference type="ARBA" id="ARBA00022777"/>
    </source>
</evidence>
<evidence type="ECO:0000256" key="5">
    <source>
        <dbReference type="ARBA" id="ARBA00022763"/>
    </source>
</evidence>
<dbReference type="GO" id="GO:0003677">
    <property type="term" value="F:DNA binding"/>
    <property type="evidence" value="ECO:0007669"/>
    <property type="project" value="UniProtKB-KW"/>
</dbReference>
<dbReference type="InterPro" id="IPR020588">
    <property type="entry name" value="RecA_ATP-bd"/>
</dbReference>
<dbReference type="Gene3D" id="3.40.50.300">
    <property type="entry name" value="P-loop containing nucleotide triphosphate hydrolases"/>
    <property type="match status" value="2"/>
</dbReference>
<name>A0A2G9CFW8_9BURK</name>
<feature type="domain" description="KaiC" evidence="12">
    <location>
        <begin position="257"/>
        <end position="490"/>
    </location>
</feature>
<keyword evidence="4" id="KW-0677">Repeat</keyword>
<keyword evidence="3" id="KW-0808">Transferase</keyword>
<evidence type="ECO:0000256" key="3">
    <source>
        <dbReference type="ARBA" id="ARBA00022679"/>
    </source>
</evidence>
<keyword evidence="6" id="KW-0418">Kinase</keyword>
<feature type="domain" description="KaiC" evidence="12">
    <location>
        <begin position="16"/>
        <end position="255"/>
    </location>
</feature>
<organism evidence="13 14">
    <name type="scientific">Roseateles chitinivorans</name>
    <dbReference type="NCBI Taxonomy" id="2917965"/>
    <lineage>
        <taxon>Bacteria</taxon>
        <taxon>Pseudomonadati</taxon>
        <taxon>Pseudomonadota</taxon>
        <taxon>Betaproteobacteria</taxon>
        <taxon>Burkholderiales</taxon>
        <taxon>Sphaerotilaceae</taxon>
        <taxon>Roseateles</taxon>
    </lineage>
</organism>
<dbReference type="CDD" id="cd19488">
    <property type="entry name" value="KaiC-like_N"/>
    <property type="match status" value="1"/>
</dbReference>
<dbReference type="InterPro" id="IPR030665">
    <property type="entry name" value="KaiC"/>
</dbReference>
<dbReference type="SMART" id="SM00382">
    <property type="entry name" value="AAA"/>
    <property type="match status" value="2"/>
</dbReference>
<dbReference type="Pfam" id="PF06745">
    <property type="entry name" value="ATPase"/>
    <property type="match status" value="2"/>
</dbReference>
<evidence type="ECO:0000256" key="8">
    <source>
        <dbReference type="ARBA" id="ARBA00023125"/>
    </source>
</evidence>
<evidence type="ECO:0000313" key="14">
    <source>
        <dbReference type="Proteomes" id="UP000231501"/>
    </source>
</evidence>
<evidence type="ECO:0000259" key="11">
    <source>
        <dbReference type="PROSITE" id="PS50162"/>
    </source>
</evidence>
<dbReference type="PROSITE" id="PS51146">
    <property type="entry name" value="KAIC"/>
    <property type="match status" value="2"/>
</dbReference>
<dbReference type="AlphaFoldDB" id="A0A2G9CFW8"/>
<dbReference type="OrthoDB" id="9783783at2"/>
<keyword evidence="9" id="KW-0234">DNA repair</keyword>
<dbReference type="PIRSF" id="PIRSF039117">
    <property type="entry name" value="KaiC"/>
    <property type="match status" value="1"/>
</dbReference>
<evidence type="ECO:0000256" key="2">
    <source>
        <dbReference type="ARBA" id="ARBA00022553"/>
    </source>
</evidence>
<dbReference type="InterPro" id="IPR003593">
    <property type="entry name" value="AAA+_ATPase"/>
</dbReference>